<name>A0A447KQJ3_SEROD</name>
<organism evidence="2 3">
    <name type="scientific">Serratia odorifera</name>
    <dbReference type="NCBI Taxonomy" id="618"/>
    <lineage>
        <taxon>Bacteria</taxon>
        <taxon>Pseudomonadati</taxon>
        <taxon>Pseudomonadota</taxon>
        <taxon>Gammaproteobacteria</taxon>
        <taxon>Enterobacterales</taxon>
        <taxon>Yersiniaceae</taxon>
        <taxon>Serratia</taxon>
    </lineage>
</organism>
<dbReference type="AlphaFoldDB" id="A0A447KQJ3"/>
<dbReference type="KEGG" id="sof:NCTC11214_02007"/>
<protein>
    <submittedName>
        <fullName evidence="2">Protein of uncharacterized function (DUF3142)</fullName>
    </submittedName>
</protein>
<dbReference type="RefSeq" id="WP_004957547.1">
    <property type="nucleotide sequence ID" value="NZ_LR134117.1"/>
</dbReference>
<dbReference type="InterPro" id="IPR021488">
    <property type="entry name" value="DUF3142"/>
</dbReference>
<evidence type="ECO:0000256" key="1">
    <source>
        <dbReference type="SAM" id="SignalP"/>
    </source>
</evidence>
<proteinExistence type="predicted"/>
<evidence type="ECO:0000313" key="3">
    <source>
        <dbReference type="Proteomes" id="UP000281391"/>
    </source>
</evidence>
<sequence>MRRRLAALALIALALAAWFAGRQQGLQPPPLDQQVYLWQRVWTAQHAQALADSKPLFSTLRVLGLQVHAHDRVRPITVNSALLRQDGRPLWLVARIDGQLPQPDAASIRLAVLQQLQRWQAAGLNVTGIEIDHDAATARLPQYRDFIQRLRQQLPPSIQLSITALPAWLNSPTLAALLREVDSSVLQVHAVLSPRQGLFNGALALQWAQRYARVSTQPFRLALPAYGMGLVGFDAQGPQVESEASLRVAGAIQELTVAPQQVADVLQRLATQPVAHLRGIVWFRLPLPNDRRAWSLTTLRAVIEQQPLVAHWQVKIRPQARQNGLYDLIIHNSGPVDAPLPAAVDIAASDCLAADAVGNYRLESTPQQQRFIRTGNDLVRAGQSRPLGWLRCQQLTPGGTLVTP</sequence>
<gene>
    <name evidence="2" type="ORF">NCTC11214_02007</name>
</gene>
<dbReference type="EMBL" id="LR134117">
    <property type="protein sequence ID" value="VDZ56197.1"/>
    <property type="molecule type" value="Genomic_DNA"/>
</dbReference>
<dbReference type="Proteomes" id="UP000281391">
    <property type="component" value="Chromosome"/>
</dbReference>
<dbReference type="Pfam" id="PF11340">
    <property type="entry name" value="DUF3142"/>
    <property type="match status" value="1"/>
</dbReference>
<evidence type="ECO:0000313" key="2">
    <source>
        <dbReference type="EMBL" id="VDZ56197.1"/>
    </source>
</evidence>
<feature type="signal peptide" evidence="1">
    <location>
        <begin position="1"/>
        <end position="19"/>
    </location>
</feature>
<keyword evidence="1" id="KW-0732">Signal</keyword>
<feature type="chain" id="PRO_5018997629" evidence="1">
    <location>
        <begin position="20"/>
        <end position="404"/>
    </location>
</feature>
<accession>A0A447KQJ3</accession>
<reference evidence="2 3" key="1">
    <citation type="submission" date="2018-12" db="EMBL/GenBank/DDBJ databases">
        <authorList>
            <consortium name="Pathogen Informatics"/>
        </authorList>
    </citation>
    <scope>NUCLEOTIDE SEQUENCE [LARGE SCALE GENOMIC DNA]</scope>
    <source>
        <strain evidence="2 3">NCTC11214</strain>
    </source>
</reference>